<keyword evidence="3" id="KW-1185">Reference proteome</keyword>
<protein>
    <recommendedName>
        <fullName evidence="4">DUF4276 family protein</fullName>
    </recommendedName>
</protein>
<proteinExistence type="predicted"/>
<organism evidence="2 3">
    <name type="scientific">Planktothricoides raciborskii FACHB-1370</name>
    <dbReference type="NCBI Taxonomy" id="2949576"/>
    <lineage>
        <taxon>Bacteria</taxon>
        <taxon>Bacillati</taxon>
        <taxon>Cyanobacteriota</taxon>
        <taxon>Cyanophyceae</taxon>
        <taxon>Oscillatoriophycideae</taxon>
        <taxon>Oscillatoriales</taxon>
        <taxon>Oscillatoriaceae</taxon>
        <taxon>Planktothricoides</taxon>
    </lineage>
</organism>
<sequence>MAVVVWVFAGGGEAEVAGLIPFLEKCFPQCVFKRKTPARQKPGPKANQPNRGSTSGYGRTGDSLIAQINRELAIALRNEPESCQLILVIDDLDCRNYQSQKQKFLAAINLIPNCATITKFVAFAAPELEAWIIADWDNSIAKYTDFRRRHEQMRWWLSQQCHVPFDAPESFSTYDPSRDSCEEKLSDLLILSTTRIDDSNIEQPPFSKKNHTPELLKMLNPEVIQKKCPIFREFYNYMRYFSR</sequence>
<evidence type="ECO:0000313" key="3">
    <source>
        <dbReference type="Proteomes" id="UP000641954"/>
    </source>
</evidence>
<name>A0ABR8EFT4_9CYAN</name>
<reference evidence="2 3" key="1">
    <citation type="journal article" date="2020" name="ISME J.">
        <title>Comparative genomics reveals insights into cyanobacterial evolution and habitat adaptation.</title>
        <authorList>
            <person name="Chen M.Y."/>
            <person name="Teng W.K."/>
            <person name="Zhao L."/>
            <person name="Hu C.X."/>
            <person name="Zhou Y.K."/>
            <person name="Han B.P."/>
            <person name="Song L.R."/>
            <person name="Shu W.S."/>
        </authorList>
    </citation>
    <scope>NUCLEOTIDE SEQUENCE [LARGE SCALE GENOMIC DNA]</scope>
    <source>
        <strain evidence="2 3">FACHB-1370</strain>
    </source>
</reference>
<evidence type="ECO:0000313" key="2">
    <source>
        <dbReference type="EMBL" id="MBD2544427.1"/>
    </source>
</evidence>
<evidence type="ECO:0000256" key="1">
    <source>
        <dbReference type="SAM" id="MobiDB-lite"/>
    </source>
</evidence>
<evidence type="ECO:0008006" key="4">
    <source>
        <dbReference type="Google" id="ProtNLM"/>
    </source>
</evidence>
<dbReference type="EMBL" id="JACJSK010000013">
    <property type="protein sequence ID" value="MBD2544427.1"/>
    <property type="molecule type" value="Genomic_DNA"/>
</dbReference>
<feature type="region of interest" description="Disordered" evidence="1">
    <location>
        <begin position="37"/>
        <end position="60"/>
    </location>
</feature>
<accession>A0ABR8EFT4</accession>
<feature type="compositionally biased region" description="Polar residues" evidence="1">
    <location>
        <begin position="47"/>
        <end position="57"/>
    </location>
</feature>
<gene>
    <name evidence="2" type="ORF">H6G72_11380</name>
</gene>
<dbReference type="Proteomes" id="UP000641954">
    <property type="component" value="Unassembled WGS sequence"/>
</dbReference>
<comment type="caution">
    <text evidence="2">The sequence shown here is derived from an EMBL/GenBank/DDBJ whole genome shotgun (WGS) entry which is preliminary data.</text>
</comment>